<keyword evidence="2 5" id="KW-0812">Transmembrane</keyword>
<evidence type="ECO:0000256" key="2">
    <source>
        <dbReference type="ARBA" id="ARBA00022692"/>
    </source>
</evidence>
<dbReference type="NCBIfam" id="TIGR01770">
    <property type="entry name" value="NDH_I_N"/>
    <property type="match status" value="1"/>
</dbReference>
<reference evidence="8 9" key="1">
    <citation type="submission" date="2022-12" db="EMBL/GenBank/DDBJ databases">
        <title>Chitinophagaceae gen. sp. nov., a new member of the family Chitinophagaceae, isolated from soil in a chemical factory.</title>
        <authorList>
            <person name="Ke Z."/>
        </authorList>
    </citation>
    <scope>NUCLEOTIDE SEQUENCE [LARGE SCALE GENOMIC DNA]</scope>
    <source>
        <strain evidence="8 9">LY-5</strain>
    </source>
</reference>
<feature type="transmembrane region" description="Helical" evidence="5">
    <location>
        <begin position="195"/>
        <end position="219"/>
    </location>
</feature>
<sequence length="467" mass="50990">MNLIIISALSGVVMMFSGLFVKNNRTISYIATALIIFLSLATMCELGAKSWFNIPQAEAMLRTSVYGKLIGVILTIATTFYFVLSGKDIERVGKHVADYYALMFFVLAGAGILLSFQNLLMLFLGVEILTIPLFILTGAQKQNLKSNEASLKYFLMGAFSTGIMLMGIVLIYGAMGSFDLSVIGKKAQFATPIHGANLMGLLLLLASMAFKVSAAPFHFWTPDVYDGAPTVFTSFMATIVKVAAVVAFIRLFEGSMEPFHTSKWQILVSILIACTLLVGNITAVFQQSVKRMLAYSSISQAGYMLFAVFAFNAFGKEGITIYGLSYSLATIGIFSVLSKMQDITFDGFNGLARQYPGIAFALTVFVLSLAGIPLTGGFLGKFYMISAGAASNSSYTWLFILAILCAAVSVYYYFRIIQAMYFKERVSDTPVFEVPVSKAFPILLIVVAALIILIGINPQILLQYLYF</sequence>
<keyword evidence="4 5" id="KW-0472">Membrane</keyword>
<dbReference type="InterPro" id="IPR001750">
    <property type="entry name" value="ND/Mrp_TM"/>
</dbReference>
<dbReference type="EC" id="7.1.1.-" evidence="5"/>
<feature type="transmembrane region" description="Helical" evidence="5">
    <location>
        <begin position="96"/>
        <end position="114"/>
    </location>
</feature>
<name>A0ABT4UF09_9BACT</name>
<organism evidence="8 9">
    <name type="scientific">Polluticaenibacter yanchengensis</name>
    <dbReference type="NCBI Taxonomy" id="3014562"/>
    <lineage>
        <taxon>Bacteria</taxon>
        <taxon>Pseudomonadati</taxon>
        <taxon>Bacteroidota</taxon>
        <taxon>Chitinophagia</taxon>
        <taxon>Chitinophagales</taxon>
        <taxon>Chitinophagaceae</taxon>
        <taxon>Polluticaenibacter</taxon>
    </lineage>
</organism>
<feature type="transmembrane region" description="Helical" evidence="5">
    <location>
        <begin position="6"/>
        <end position="22"/>
    </location>
</feature>
<evidence type="ECO:0000313" key="9">
    <source>
        <dbReference type="Proteomes" id="UP001210231"/>
    </source>
</evidence>
<feature type="transmembrane region" description="Helical" evidence="5">
    <location>
        <begin position="29"/>
        <end position="52"/>
    </location>
</feature>
<comment type="subcellular location">
    <subcellularLocation>
        <location evidence="5">Cell membrane</location>
        <topology evidence="5">Multi-pass membrane protein</topology>
    </subcellularLocation>
    <subcellularLocation>
        <location evidence="1">Endomembrane system</location>
        <topology evidence="1">Multi-pass membrane protein</topology>
    </subcellularLocation>
    <subcellularLocation>
        <location evidence="6">Membrane</location>
        <topology evidence="6">Multi-pass membrane protein</topology>
    </subcellularLocation>
</comment>
<feature type="transmembrane region" description="Helical" evidence="5">
    <location>
        <begin position="264"/>
        <end position="285"/>
    </location>
</feature>
<keyword evidence="5" id="KW-0874">Quinone</keyword>
<comment type="similarity">
    <text evidence="5">Belongs to the complex I subunit 2 family.</text>
</comment>
<comment type="catalytic activity">
    <reaction evidence="5">
        <text>a quinone + NADH + 5 H(+)(in) = a quinol + NAD(+) + 4 H(+)(out)</text>
        <dbReference type="Rhea" id="RHEA:57888"/>
        <dbReference type="ChEBI" id="CHEBI:15378"/>
        <dbReference type="ChEBI" id="CHEBI:24646"/>
        <dbReference type="ChEBI" id="CHEBI:57540"/>
        <dbReference type="ChEBI" id="CHEBI:57945"/>
        <dbReference type="ChEBI" id="CHEBI:132124"/>
    </reaction>
</comment>
<feature type="transmembrane region" description="Helical" evidence="5">
    <location>
        <begin position="120"/>
        <end position="139"/>
    </location>
</feature>
<dbReference type="InterPro" id="IPR010096">
    <property type="entry name" value="NADH-Q_OxRdtase_suN/2"/>
</dbReference>
<evidence type="ECO:0000256" key="3">
    <source>
        <dbReference type="ARBA" id="ARBA00022989"/>
    </source>
</evidence>
<keyword evidence="9" id="KW-1185">Reference proteome</keyword>
<accession>A0ABT4UF09</accession>
<gene>
    <name evidence="5" type="primary">nuoN</name>
    <name evidence="8" type="ORF">O3P16_00950</name>
</gene>
<feature type="transmembrane region" description="Helical" evidence="5">
    <location>
        <begin position="358"/>
        <end position="383"/>
    </location>
</feature>
<dbReference type="Proteomes" id="UP001210231">
    <property type="component" value="Unassembled WGS sequence"/>
</dbReference>
<evidence type="ECO:0000256" key="4">
    <source>
        <dbReference type="ARBA" id="ARBA00023136"/>
    </source>
</evidence>
<comment type="function">
    <text evidence="5">NDH-1 shuttles electrons from NADH, via FMN and iron-sulfur (Fe-S) centers, to quinones in the respiratory chain. The immediate electron acceptor for the enzyme in this species is believed to be a menaquinone. Couples the redox reaction to proton translocation (for every two electrons transferred, four hydrogen ions are translocated across the cytoplasmic membrane), and thus conserves the redox energy in a proton gradient.</text>
</comment>
<evidence type="ECO:0000256" key="5">
    <source>
        <dbReference type="HAMAP-Rule" id="MF_00445"/>
    </source>
</evidence>
<feature type="transmembrane region" description="Helical" evidence="5">
    <location>
        <begin position="64"/>
        <end position="84"/>
    </location>
</feature>
<feature type="transmembrane region" description="Helical" evidence="5">
    <location>
        <begin position="442"/>
        <end position="466"/>
    </location>
</feature>
<keyword evidence="5" id="KW-0813">Transport</keyword>
<keyword evidence="5" id="KW-1003">Cell membrane</keyword>
<keyword evidence="5" id="KW-0520">NAD</keyword>
<proteinExistence type="inferred from homology"/>
<keyword evidence="3 5" id="KW-1133">Transmembrane helix</keyword>
<protein>
    <recommendedName>
        <fullName evidence="5">NADH-quinone oxidoreductase subunit N</fullName>
        <ecNumber evidence="5">7.1.1.-</ecNumber>
    </recommendedName>
    <alternativeName>
        <fullName evidence="5">NADH dehydrogenase I subunit N</fullName>
    </alternativeName>
    <alternativeName>
        <fullName evidence="5">NDH-1 subunit N</fullName>
    </alternativeName>
</protein>
<dbReference type="EMBL" id="JAQGEF010000001">
    <property type="protein sequence ID" value="MDA3613358.1"/>
    <property type="molecule type" value="Genomic_DNA"/>
</dbReference>
<dbReference type="PANTHER" id="PTHR22773">
    <property type="entry name" value="NADH DEHYDROGENASE"/>
    <property type="match status" value="1"/>
</dbReference>
<dbReference type="RefSeq" id="WP_407029690.1">
    <property type="nucleotide sequence ID" value="NZ_JAQGEF010000001.1"/>
</dbReference>
<feature type="transmembrane region" description="Helical" evidence="5">
    <location>
        <begin position="395"/>
        <end position="414"/>
    </location>
</feature>
<feature type="transmembrane region" description="Helical" evidence="5">
    <location>
        <begin position="151"/>
        <end position="175"/>
    </location>
</feature>
<dbReference type="HAMAP" id="MF_00445">
    <property type="entry name" value="NDH1_NuoN_1"/>
    <property type="match status" value="1"/>
</dbReference>
<keyword evidence="5" id="KW-1278">Translocase</keyword>
<evidence type="ECO:0000256" key="1">
    <source>
        <dbReference type="ARBA" id="ARBA00004127"/>
    </source>
</evidence>
<dbReference type="Pfam" id="PF00361">
    <property type="entry name" value="Proton_antipo_M"/>
    <property type="match status" value="1"/>
</dbReference>
<feature type="transmembrane region" description="Helical" evidence="5">
    <location>
        <begin position="319"/>
        <end position="337"/>
    </location>
</feature>
<comment type="caution">
    <text evidence="8">The sequence shown here is derived from an EMBL/GenBank/DDBJ whole genome shotgun (WGS) entry which is preliminary data.</text>
</comment>
<evidence type="ECO:0000313" key="8">
    <source>
        <dbReference type="EMBL" id="MDA3613358.1"/>
    </source>
</evidence>
<comment type="subunit">
    <text evidence="5">NDH-1 is composed of 14 different subunits. Subunits NuoA, H, J, K, L, M, N constitute the membrane sector of the complex.</text>
</comment>
<feature type="transmembrane region" description="Helical" evidence="5">
    <location>
        <begin position="231"/>
        <end position="252"/>
    </location>
</feature>
<feature type="domain" description="NADH:quinone oxidoreductase/Mrp antiporter transmembrane" evidence="7">
    <location>
        <begin position="118"/>
        <end position="399"/>
    </location>
</feature>
<evidence type="ECO:0000259" key="7">
    <source>
        <dbReference type="Pfam" id="PF00361"/>
    </source>
</evidence>
<evidence type="ECO:0000256" key="6">
    <source>
        <dbReference type="RuleBase" id="RU000320"/>
    </source>
</evidence>
<feature type="transmembrane region" description="Helical" evidence="5">
    <location>
        <begin position="292"/>
        <end position="313"/>
    </location>
</feature>